<evidence type="ECO:0000313" key="2">
    <source>
        <dbReference type="Proteomes" id="UP000192448"/>
    </source>
</evidence>
<dbReference type="STRING" id="1927124.BST13_04775"/>
<gene>
    <name evidence="1" type="ORF">BST13_04775</name>
</gene>
<organism evidence="1 2">
    <name type="scientific">Mycobacterium aquaticum</name>
    <dbReference type="NCBI Taxonomy" id="1927124"/>
    <lineage>
        <taxon>Bacteria</taxon>
        <taxon>Bacillati</taxon>
        <taxon>Actinomycetota</taxon>
        <taxon>Actinomycetes</taxon>
        <taxon>Mycobacteriales</taxon>
        <taxon>Mycobacteriaceae</taxon>
        <taxon>Mycobacterium</taxon>
    </lineage>
</organism>
<name>A0A1X0B9C8_9MYCO</name>
<proteinExistence type="predicted"/>
<dbReference type="AlphaFoldDB" id="A0A1X0B9C8"/>
<comment type="caution">
    <text evidence="1">The sequence shown here is derived from an EMBL/GenBank/DDBJ whole genome shotgun (WGS) entry which is preliminary data.</text>
</comment>
<dbReference type="Proteomes" id="UP000192448">
    <property type="component" value="Unassembled WGS sequence"/>
</dbReference>
<reference evidence="1 2" key="1">
    <citation type="submission" date="2017-02" db="EMBL/GenBank/DDBJ databases">
        <title>The new phylogeny of genus Mycobacterium.</title>
        <authorList>
            <person name="Tortoli E."/>
            <person name="Trovato A."/>
            <person name="Cirillo D.M."/>
        </authorList>
    </citation>
    <scope>NUCLEOTIDE SEQUENCE [LARGE SCALE GENOMIC DNA]</scope>
    <source>
        <strain evidence="1 2">RW6</strain>
    </source>
</reference>
<keyword evidence="2" id="KW-1185">Reference proteome</keyword>
<evidence type="ECO:0000313" key="1">
    <source>
        <dbReference type="EMBL" id="ORA38698.1"/>
    </source>
</evidence>
<dbReference type="EMBL" id="MVHF01000003">
    <property type="protein sequence ID" value="ORA38698.1"/>
    <property type="molecule type" value="Genomic_DNA"/>
</dbReference>
<accession>A0A1X0B9C8</accession>
<sequence length="65" mass="7259">MRGWQSVSMDLWTDAFDTMNTIDPKGLNTDQKLKLAEIKALLAIGQELGLIQDSGINPAWSQRNL</sequence>
<protein>
    <submittedName>
        <fullName evidence="1">Uncharacterized protein</fullName>
    </submittedName>
</protein>